<evidence type="ECO:0000313" key="2">
    <source>
        <dbReference type="Proteomes" id="UP000778864"/>
    </source>
</evidence>
<dbReference type="EMBL" id="JAGZMU010000005">
    <property type="protein sequence ID" value="MBS4893830.1"/>
    <property type="molecule type" value="Genomic_DNA"/>
</dbReference>
<sequence length="62" mass="7228">MMNKKFYIYNFVQVDFFLQNGLIAIGAGIGKSGKPFVVFVRDQKCEEVFSRWCERSNILKCN</sequence>
<evidence type="ECO:0000313" key="1">
    <source>
        <dbReference type="EMBL" id="MBS4893830.1"/>
    </source>
</evidence>
<gene>
    <name evidence="1" type="ORF">KHZ90_08645</name>
</gene>
<proteinExistence type="predicted"/>
<name>A0A943A3S7_VEIPA</name>
<organism evidence="1 2">
    <name type="scientific">Veillonella parvula</name>
    <name type="common">Staphylococcus parvulus</name>
    <dbReference type="NCBI Taxonomy" id="29466"/>
    <lineage>
        <taxon>Bacteria</taxon>
        <taxon>Bacillati</taxon>
        <taxon>Bacillota</taxon>
        <taxon>Negativicutes</taxon>
        <taxon>Veillonellales</taxon>
        <taxon>Veillonellaceae</taxon>
        <taxon>Veillonella</taxon>
    </lineage>
</organism>
<dbReference type="RefSeq" id="WP_278468164.1">
    <property type="nucleotide sequence ID" value="NZ_JAGZMU010000005.1"/>
</dbReference>
<dbReference type="AlphaFoldDB" id="A0A943A3S7"/>
<comment type="caution">
    <text evidence="1">The sequence shown here is derived from an EMBL/GenBank/DDBJ whole genome shotgun (WGS) entry which is preliminary data.</text>
</comment>
<dbReference type="Proteomes" id="UP000778864">
    <property type="component" value="Unassembled WGS sequence"/>
</dbReference>
<reference evidence="1" key="1">
    <citation type="submission" date="2021-02" db="EMBL/GenBank/DDBJ databases">
        <title>Infant gut strain persistence is associated with maternal origin, phylogeny, and functional potential including surface adhesion and iron acquisition.</title>
        <authorList>
            <person name="Lou Y.C."/>
        </authorList>
    </citation>
    <scope>NUCLEOTIDE SEQUENCE</scope>
    <source>
        <strain evidence="1">L3_108_031G1_dasL3_108_031G1_concoct_20</strain>
    </source>
</reference>
<accession>A0A943A3S7</accession>
<protein>
    <submittedName>
        <fullName evidence="1">Uncharacterized protein</fullName>
    </submittedName>
</protein>